<dbReference type="GO" id="GO:0009099">
    <property type="term" value="P:L-valine biosynthetic process"/>
    <property type="evidence" value="ECO:0007669"/>
    <property type="project" value="TreeGrafter"/>
</dbReference>
<evidence type="ECO:0000256" key="5">
    <source>
        <dbReference type="ARBA" id="ARBA00022605"/>
    </source>
</evidence>
<dbReference type="Gene3D" id="3.30.70.1150">
    <property type="entry name" value="ACT-like. Chain A, domain 2"/>
    <property type="match status" value="2"/>
</dbReference>
<dbReference type="NCBIfam" id="TIGR00119">
    <property type="entry name" value="acolac_sm"/>
    <property type="match status" value="2"/>
</dbReference>
<proteinExistence type="inferred from homology"/>
<organism evidence="13 14">
    <name type="scientific">Fraxinus pennsylvanica</name>
    <dbReference type="NCBI Taxonomy" id="56036"/>
    <lineage>
        <taxon>Eukaryota</taxon>
        <taxon>Viridiplantae</taxon>
        <taxon>Streptophyta</taxon>
        <taxon>Embryophyta</taxon>
        <taxon>Tracheophyta</taxon>
        <taxon>Spermatophyta</taxon>
        <taxon>Magnoliopsida</taxon>
        <taxon>eudicotyledons</taxon>
        <taxon>Gunneridae</taxon>
        <taxon>Pentapetalae</taxon>
        <taxon>asterids</taxon>
        <taxon>lamiids</taxon>
        <taxon>Lamiales</taxon>
        <taxon>Oleaceae</taxon>
        <taxon>Oleeae</taxon>
        <taxon>Fraxinus</taxon>
    </lineage>
</organism>
<dbReference type="Gene3D" id="3.30.70.260">
    <property type="match status" value="2"/>
</dbReference>
<dbReference type="GO" id="GO:0004650">
    <property type="term" value="F:polygalacturonase activity"/>
    <property type="evidence" value="ECO:0007669"/>
    <property type="project" value="InterPro"/>
</dbReference>
<dbReference type="SUPFAM" id="SSF51126">
    <property type="entry name" value="Pectin lyase-like"/>
    <property type="match status" value="1"/>
</dbReference>
<reference evidence="13" key="1">
    <citation type="submission" date="2023-05" db="EMBL/GenBank/DDBJ databases">
        <authorList>
            <person name="Huff M."/>
        </authorList>
    </citation>
    <scope>NUCLEOTIDE SEQUENCE</scope>
</reference>
<name>A0AAD2A0G7_9LAMI</name>
<dbReference type="SMART" id="SM00710">
    <property type="entry name" value="PbH1"/>
    <property type="match status" value="5"/>
</dbReference>
<evidence type="ECO:0000313" key="13">
    <source>
        <dbReference type="EMBL" id="CAI9776362.1"/>
    </source>
</evidence>
<dbReference type="Pfam" id="PF10369">
    <property type="entry name" value="ALS_ss_C"/>
    <property type="match status" value="2"/>
</dbReference>
<evidence type="ECO:0000256" key="1">
    <source>
        <dbReference type="ARBA" id="ARBA00004974"/>
    </source>
</evidence>
<dbReference type="GO" id="GO:0005829">
    <property type="term" value="C:cytosol"/>
    <property type="evidence" value="ECO:0007669"/>
    <property type="project" value="TreeGrafter"/>
</dbReference>
<keyword evidence="6 10" id="KW-0378">Hydrolase</keyword>
<keyword evidence="7 10" id="KW-0326">Glycosidase</keyword>
<evidence type="ECO:0000256" key="8">
    <source>
        <dbReference type="ARBA" id="ARBA00023304"/>
    </source>
</evidence>
<comment type="pathway">
    <text evidence="2">Amino-acid biosynthesis; L-valine biosynthesis; L-valine from pyruvate: step 1/4.</text>
</comment>
<dbReference type="GO" id="GO:0009097">
    <property type="term" value="P:isoleucine biosynthetic process"/>
    <property type="evidence" value="ECO:0007669"/>
    <property type="project" value="TreeGrafter"/>
</dbReference>
<evidence type="ECO:0000256" key="11">
    <source>
        <dbReference type="SAM" id="MobiDB-lite"/>
    </source>
</evidence>
<dbReference type="GO" id="GO:0003984">
    <property type="term" value="F:acetolactate synthase activity"/>
    <property type="evidence" value="ECO:0007669"/>
    <property type="project" value="TreeGrafter"/>
</dbReference>
<dbReference type="InterPro" id="IPR027271">
    <property type="entry name" value="Acetolactate_synth/TF_NikR_C"/>
</dbReference>
<protein>
    <recommendedName>
        <fullName evidence="12">ACT domain-containing protein</fullName>
    </recommendedName>
</protein>
<dbReference type="InterPro" id="IPR000743">
    <property type="entry name" value="Glyco_hydro_28"/>
</dbReference>
<feature type="region of interest" description="Disordered" evidence="11">
    <location>
        <begin position="51"/>
        <end position="70"/>
    </location>
</feature>
<dbReference type="FunFam" id="2.160.20.10:FF:000016">
    <property type="entry name" value="Polygalacturonase 7"/>
    <property type="match status" value="1"/>
</dbReference>
<evidence type="ECO:0000256" key="7">
    <source>
        <dbReference type="ARBA" id="ARBA00023295"/>
    </source>
</evidence>
<feature type="active site" evidence="9">
    <location>
        <position position="713"/>
    </location>
</feature>
<dbReference type="SUPFAM" id="SSF55021">
    <property type="entry name" value="ACT-like"/>
    <property type="match status" value="4"/>
</dbReference>
<dbReference type="PANTHER" id="PTHR30239:SF0">
    <property type="entry name" value="ACETOLACTATE SYNTHASE SMALL SUBUNIT 1, CHLOROPLASTIC"/>
    <property type="match status" value="1"/>
</dbReference>
<dbReference type="InterPro" id="IPR002912">
    <property type="entry name" value="ACT_dom"/>
</dbReference>
<dbReference type="InterPro" id="IPR006626">
    <property type="entry name" value="PbH1"/>
</dbReference>
<sequence length="865" mass="93253">MAAVSTHCAHLHTSAESHSLVAKSNSSNSLCISRVTVKLSKPKGRFFVSAQTANGDSNNQPTNGTVSISDSAGAISTASSRPKVKRHTISVFVGDESGMINRIAGVFARRGYNIESLAVGLNKDKALFTIVVSGTERVLQQVMEQLQKLVNVLKVEDISREPQVERELVLIKINADPKYQAEVMWLVDIFRAKIVDISDLSLTIEVTGDPGKMVAVQRNLSKFGIREIARTGKIALRREKMGESAPFWRFSAASYPDLEGSRPVDTVPSSVKRTPDVVSESSNGGDVYPVEAANDISFNQVLDAHWGVLNDEDTSGLRSHTLSMLVNDVPGVLNLVTGVFSRRGYNIQSLAVGHAEVEGISRITTVVPATDESISKLVQQLNKLADLHEVRDLTHLPFAERELMLIKIAVNATARRNVLDIASIFRAKAVDVSDHTITIELTGDLNKMVALQRLLEPYGICEVARTGRVALVRESGVDSRYLRGYSYPFPSLAIAVTYNVLKFGAKPDGVTDSTVAFLKAWSAACGSPNPATIYVPSAGKYLLKSAQFRGPCKNKAITVHIDSTLVAPSDYSVIGNNGNYLLLFERVDGISIRGGTLDGQGSGLWACKKSGKHCPSGATTLGVSNSKHVEITGLTSLNSQMFHIVINGCQDVKVRGVKILAPRNSPNTDGIHVQFSIGVTIFSSRIGTGDDCISIGPGTTDLVIHNVACGPGHGISIGSLGKDYLEVGVRNVTVKNVTFKNTQNGLRIKTWGRPSTGFVKGVLFQHAIMDNVHNPILIDQNYCPHNKNCPGKVSGVKISEVTYRDIQGTSATQVAVKFDCSKTNPCRQIKLENVKLTYRNQQARASCANAAGTTAGSIEPTSCLY</sequence>
<keyword evidence="14" id="KW-1185">Reference proteome</keyword>
<dbReference type="InterPro" id="IPR045865">
    <property type="entry name" value="ACT-like_dom_sf"/>
</dbReference>
<dbReference type="PANTHER" id="PTHR30239">
    <property type="entry name" value="ACETOLACTATE SYNTHASE SMALL SUBUNIT"/>
    <property type="match status" value="1"/>
</dbReference>
<dbReference type="InterPro" id="IPR039557">
    <property type="entry name" value="AHAS_ACT"/>
</dbReference>
<dbReference type="PROSITE" id="PS51671">
    <property type="entry name" value="ACT"/>
    <property type="match status" value="2"/>
</dbReference>
<dbReference type="Pfam" id="PF00295">
    <property type="entry name" value="Glyco_hydro_28"/>
    <property type="match status" value="1"/>
</dbReference>
<dbReference type="EMBL" id="OU503049">
    <property type="protein sequence ID" value="CAI9776362.1"/>
    <property type="molecule type" value="Genomic_DNA"/>
</dbReference>
<dbReference type="InterPro" id="IPR054480">
    <property type="entry name" value="AHAS_small-like_ACT"/>
</dbReference>
<comment type="similarity">
    <text evidence="3">Belongs to the acetolactate synthase small subunit family.</text>
</comment>
<dbReference type="InterPro" id="IPR012334">
    <property type="entry name" value="Pectin_lyas_fold"/>
</dbReference>
<feature type="region of interest" description="Disordered" evidence="11">
    <location>
        <begin position="261"/>
        <end position="284"/>
    </location>
</feature>
<evidence type="ECO:0000256" key="9">
    <source>
        <dbReference type="PROSITE-ProRule" id="PRU10052"/>
    </source>
</evidence>
<evidence type="ECO:0000256" key="3">
    <source>
        <dbReference type="ARBA" id="ARBA00006341"/>
    </source>
</evidence>
<dbReference type="AlphaFoldDB" id="A0AAD2A0G7"/>
<comment type="pathway">
    <text evidence="1">Amino-acid biosynthesis; L-isoleucine biosynthesis; L-isoleucine from 2-oxobutanoate: step 1/4.</text>
</comment>
<gene>
    <name evidence="13" type="ORF">FPE_LOCUS23792</name>
</gene>
<dbReference type="GO" id="GO:1990610">
    <property type="term" value="F:acetolactate synthase regulator activity"/>
    <property type="evidence" value="ECO:0007669"/>
    <property type="project" value="InterPro"/>
</dbReference>
<dbReference type="GO" id="GO:0005975">
    <property type="term" value="P:carbohydrate metabolic process"/>
    <property type="evidence" value="ECO:0007669"/>
    <property type="project" value="InterPro"/>
</dbReference>
<dbReference type="InterPro" id="IPR004789">
    <property type="entry name" value="Acetalactate_synth_ssu"/>
</dbReference>
<evidence type="ECO:0000256" key="6">
    <source>
        <dbReference type="ARBA" id="ARBA00022801"/>
    </source>
</evidence>
<dbReference type="NCBIfam" id="NF008864">
    <property type="entry name" value="PRK11895.1"/>
    <property type="match status" value="2"/>
</dbReference>
<evidence type="ECO:0000256" key="4">
    <source>
        <dbReference type="ARBA" id="ARBA00008834"/>
    </source>
</evidence>
<accession>A0AAD2A0G7</accession>
<evidence type="ECO:0000256" key="10">
    <source>
        <dbReference type="RuleBase" id="RU361169"/>
    </source>
</evidence>
<dbReference type="PROSITE" id="PS00502">
    <property type="entry name" value="POLYGALACTURONASE"/>
    <property type="match status" value="1"/>
</dbReference>
<dbReference type="Pfam" id="PF22629">
    <property type="entry name" value="ACT_AHAS_ss"/>
    <property type="match status" value="2"/>
</dbReference>
<dbReference type="FunFam" id="3.30.70.260:FF:000001">
    <property type="entry name" value="Acetolactate synthase, small subunit"/>
    <property type="match status" value="2"/>
</dbReference>
<feature type="domain" description="ACT" evidence="12">
    <location>
        <begin position="88"/>
        <end position="160"/>
    </location>
</feature>
<evidence type="ECO:0000313" key="14">
    <source>
        <dbReference type="Proteomes" id="UP000834106"/>
    </source>
</evidence>
<keyword evidence="5" id="KW-0028">Amino-acid biosynthesis</keyword>
<evidence type="ECO:0000256" key="2">
    <source>
        <dbReference type="ARBA" id="ARBA00005025"/>
    </source>
</evidence>
<comment type="similarity">
    <text evidence="4 10">Belongs to the glycosyl hydrolase 28 family.</text>
</comment>
<dbReference type="FunFam" id="3.30.70.1150:FF:000001">
    <property type="entry name" value="Acetolactate synthase small subunit"/>
    <property type="match status" value="2"/>
</dbReference>
<dbReference type="GO" id="GO:0005777">
    <property type="term" value="C:peroxisome"/>
    <property type="evidence" value="ECO:0007669"/>
    <property type="project" value="UniProtKB-ARBA"/>
</dbReference>
<dbReference type="CDD" id="cd04878">
    <property type="entry name" value="ACT_AHAS"/>
    <property type="match status" value="2"/>
</dbReference>
<dbReference type="InterPro" id="IPR019455">
    <property type="entry name" value="Acetolactate_synth_ssu_C"/>
</dbReference>
<dbReference type="Proteomes" id="UP000834106">
    <property type="component" value="Chromosome 14"/>
</dbReference>
<dbReference type="InterPro" id="IPR011050">
    <property type="entry name" value="Pectin_lyase_fold/virulence"/>
</dbReference>
<dbReference type="Gene3D" id="2.160.20.10">
    <property type="entry name" value="Single-stranded right-handed beta-helix, Pectin lyase-like"/>
    <property type="match status" value="1"/>
</dbReference>
<evidence type="ECO:0000259" key="12">
    <source>
        <dbReference type="PROSITE" id="PS51671"/>
    </source>
</evidence>
<feature type="domain" description="ACT" evidence="12">
    <location>
        <begin position="321"/>
        <end position="395"/>
    </location>
</feature>
<keyword evidence="8" id="KW-0100">Branched-chain amino acid biosynthesis</keyword>